<accession>A0A3G2T7N1</accession>
<sequence length="183" mass="20983">MNQNINVMKIFDFCKSNVPHGNKLGKEIFNELRSYVDKYRDQTFFEISFQDIEFADSSFARESIVLLAQVYRGKKGFILRDLYDEDVIDNIDYAAVALDQPLALRFEDGIRLLGPTLTKSNLEIYELLKIKKKLTTSQLASLMDLSVQNASSKLKKLVDDGYILRFEETAETGGIEFIYQIIG</sequence>
<evidence type="ECO:0000313" key="2">
    <source>
        <dbReference type="Proteomes" id="UP000279962"/>
    </source>
</evidence>
<dbReference type="Proteomes" id="UP000279962">
    <property type="component" value="Chromosome"/>
</dbReference>
<reference evidence="1 2" key="1">
    <citation type="submission" date="2018-10" db="EMBL/GenBank/DDBJ databases">
        <title>The complete genome of Acinetobacter wuhouensis strain WCHAW010062.</title>
        <authorList>
            <person name="Hu Y."/>
            <person name="Long H."/>
            <person name="Feng Y."/>
            <person name="Zong Z."/>
        </authorList>
    </citation>
    <scope>NUCLEOTIDE SEQUENCE [LARGE SCALE GENOMIC DNA]</scope>
    <source>
        <strain evidence="1 2">WCHAW010062</strain>
    </source>
</reference>
<name>A0A3G2T7N1_9GAMM</name>
<dbReference type="Gene3D" id="1.10.10.10">
    <property type="entry name" value="Winged helix-like DNA-binding domain superfamily/Winged helix DNA-binding domain"/>
    <property type="match status" value="1"/>
</dbReference>
<gene>
    <name evidence="1" type="ORF">CDG68_21760</name>
</gene>
<dbReference type="EMBL" id="CP033133">
    <property type="protein sequence ID" value="AYO56101.1"/>
    <property type="molecule type" value="Genomic_DNA"/>
</dbReference>
<organism evidence="1 2">
    <name type="scientific">Acinetobacter wuhouensis</name>
    <dbReference type="NCBI Taxonomy" id="1879050"/>
    <lineage>
        <taxon>Bacteria</taxon>
        <taxon>Pseudomonadati</taxon>
        <taxon>Pseudomonadota</taxon>
        <taxon>Gammaproteobacteria</taxon>
        <taxon>Moraxellales</taxon>
        <taxon>Moraxellaceae</taxon>
        <taxon>Acinetobacter</taxon>
    </lineage>
</organism>
<dbReference type="RefSeq" id="WP_087552652.1">
    <property type="nucleotide sequence ID" value="NZ_CP033133.1"/>
</dbReference>
<dbReference type="AlphaFoldDB" id="A0A3G2T7N1"/>
<dbReference type="SUPFAM" id="SSF46785">
    <property type="entry name" value="Winged helix' DNA-binding domain"/>
    <property type="match status" value="1"/>
</dbReference>
<dbReference type="InterPro" id="IPR036390">
    <property type="entry name" value="WH_DNA-bd_sf"/>
</dbReference>
<dbReference type="InterPro" id="IPR011991">
    <property type="entry name" value="ArsR-like_HTH"/>
</dbReference>
<dbReference type="CDD" id="cd00090">
    <property type="entry name" value="HTH_ARSR"/>
    <property type="match status" value="1"/>
</dbReference>
<evidence type="ECO:0000313" key="1">
    <source>
        <dbReference type="EMBL" id="AYO56101.1"/>
    </source>
</evidence>
<dbReference type="GO" id="GO:0006355">
    <property type="term" value="P:regulation of DNA-templated transcription"/>
    <property type="evidence" value="ECO:0007669"/>
    <property type="project" value="UniProtKB-ARBA"/>
</dbReference>
<dbReference type="InterPro" id="IPR036388">
    <property type="entry name" value="WH-like_DNA-bd_sf"/>
</dbReference>
<protein>
    <submittedName>
        <fullName evidence="1">ArsR family transcriptional regulator</fullName>
    </submittedName>
</protein>
<proteinExistence type="predicted"/>